<gene>
    <name evidence="6" type="ORF">Sradi_6248100</name>
</gene>
<reference evidence="6" key="2">
    <citation type="journal article" date="2024" name="Plant">
        <title>Genomic evolution and insights into agronomic trait innovations of Sesamum species.</title>
        <authorList>
            <person name="Miao H."/>
            <person name="Wang L."/>
            <person name="Qu L."/>
            <person name="Liu H."/>
            <person name="Sun Y."/>
            <person name="Le M."/>
            <person name="Wang Q."/>
            <person name="Wei S."/>
            <person name="Zheng Y."/>
            <person name="Lin W."/>
            <person name="Duan Y."/>
            <person name="Cao H."/>
            <person name="Xiong S."/>
            <person name="Wang X."/>
            <person name="Wei L."/>
            <person name="Li C."/>
            <person name="Ma Q."/>
            <person name="Ju M."/>
            <person name="Zhao R."/>
            <person name="Li G."/>
            <person name="Mu C."/>
            <person name="Tian Q."/>
            <person name="Mei H."/>
            <person name="Zhang T."/>
            <person name="Gao T."/>
            <person name="Zhang H."/>
        </authorList>
    </citation>
    <scope>NUCLEOTIDE SEQUENCE</scope>
    <source>
        <strain evidence="6">G02</strain>
    </source>
</reference>
<evidence type="ECO:0000259" key="5">
    <source>
        <dbReference type="PROSITE" id="PS51294"/>
    </source>
</evidence>
<dbReference type="InterPro" id="IPR050560">
    <property type="entry name" value="MYB_TF"/>
</dbReference>
<name>A0AAW2KA03_SESRA</name>
<dbReference type="Gene3D" id="1.10.10.60">
    <property type="entry name" value="Homeodomain-like"/>
    <property type="match status" value="1"/>
</dbReference>
<dbReference type="GO" id="GO:0000981">
    <property type="term" value="F:DNA-binding transcription factor activity, RNA polymerase II-specific"/>
    <property type="evidence" value="ECO:0007669"/>
    <property type="project" value="TreeGrafter"/>
</dbReference>
<dbReference type="AlphaFoldDB" id="A0AAW2KA03"/>
<dbReference type="SMART" id="SM00717">
    <property type="entry name" value="SANT"/>
    <property type="match status" value="1"/>
</dbReference>
<dbReference type="SUPFAM" id="SSF46689">
    <property type="entry name" value="Homeodomain-like"/>
    <property type="match status" value="1"/>
</dbReference>
<dbReference type="InterPro" id="IPR001005">
    <property type="entry name" value="SANT/Myb"/>
</dbReference>
<dbReference type="CDD" id="cd00167">
    <property type="entry name" value="SANT"/>
    <property type="match status" value="1"/>
</dbReference>
<evidence type="ECO:0000313" key="6">
    <source>
        <dbReference type="EMBL" id="KAL0303800.1"/>
    </source>
</evidence>
<dbReference type="PROSITE" id="PS51294">
    <property type="entry name" value="HTH_MYB"/>
    <property type="match status" value="1"/>
</dbReference>
<dbReference type="GO" id="GO:0000978">
    <property type="term" value="F:RNA polymerase II cis-regulatory region sequence-specific DNA binding"/>
    <property type="evidence" value="ECO:0007669"/>
    <property type="project" value="TreeGrafter"/>
</dbReference>
<evidence type="ECO:0000259" key="4">
    <source>
        <dbReference type="PROSITE" id="PS50090"/>
    </source>
</evidence>
<feature type="domain" description="Myb-like" evidence="4">
    <location>
        <begin position="23"/>
        <end position="62"/>
    </location>
</feature>
<sequence length="383" mass="41492">MYVFMILSGIYSARLSSCPGIYEEDRIILEAHAVHGNKWAAIAKLLPGRTDNAIKNHWNSTLRRRSVNFGKSTPTTVQISPSASTDKVKASSEETSSGGALNSFKHSEEVELRSMVNQPSKAEDIAQINWNSHSLKPKSPNISGGAVKSFRSSGLEDVKLMEQDQGRQFDGKIQASASCVLKQNPLPAETIYPSAEGGLPVVSRPVARIGAFNVYNSASHDSTSAGTVPLQGPLFQASDVDFEICKFLDVASGEPVVPFQCGHGCCAASCMHSPRSSLLGPEFVEYEELPTFSSHEWTSVATDLNSIARIRSGLESTGRIPVHANGQTIPACAPMHIDMEENVKNDQFLLEGQNLFTSTTRDVASNQMMMPTYILRAQVEGLS</sequence>
<dbReference type="GO" id="GO:0005634">
    <property type="term" value="C:nucleus"/>
    <property type="evidence" value="ECO:0007669"/>
    <property type="project" value="UniProtKB-SubCell"/>
</dbReference>
<dbReference type="InterPro" id="IPR009057">
    <property type="entry name" value="Homeodomain-like_sf"/>
</dbReference>
<keyword evidence="2" id="KW-0539">Nucleus</keyword>
<reference evidence="6" key="1">
    <citation type="submission" date="2020-06" db="EMBL/GenBank/DDBJ databases">
        <authorList>
            <person name="Li T."/>
            <person name="Hu X."/>
            <person name="Zhang T."/>
            <person name="Song X."/>
            <person name="Zhang H."/>
            <person name="Dai N."/>
            <person name="Sheng W."/>
            <person name="Hou X."/>
            <person name="Wei L."/>
        </authorList>
    </citation>
    <scope>NUCLEOTIDE SEQUENCE</scope>
    <source>
        <strain evidence="6">G02</strain>
        <tissue evidence="6">Leaf</tissue>
    </source>
</reference>
<dbReference type="PANTHER" id="PTHR45614:SF25">
    <property type="entry name" value="MYB PROTEIN"/>
    <property type="match status" value="1"/>
</dbReference>
<dbReference type="EMBL" id="JACGWJ010000029">
    <property type="protein sequence ID" value="KAL0303800.1"/>
    <property type="molecule type" value="Genomic_DNA"/>
</dbReference>
<feature type="compositionally biased region" description="Polar residues" evidence="3">
    <location>
        <begin position="71"/>
        <end position="85"/>
    </location>
</feature>
<feature type="domain" description="HTH myb-type" evidence="5">
    <location>
        <begin position="23"/>
        <end position="66"/>
    </location>
</feature>
<evidence type="ECO:0000256" key="2">
    <source>
        <dbReference type="ARBA" id="ARBA00023242"/>
    </source>
</evidence>
<evidence type="ECO:0000256" key="3">
    <source>
        <dbReference type="SAM" id="MobiDB-lite"/>
    </source>
</evidence>
<dbReference type="PROSITE" id="PS50090">
    <property type="entry name" value="MYB_LIKE"/>
    <property type="match status" value="1"/>
</dbReference>
<protein>
    <submittedName>
        <fullName evidence="6">Transcription factor</fullName>
    </submittedName>
</protein>
<feature type="region of interest" description="Disordered" evidence="3">
    <location>
        <begin position="71"/>
        <end position="101"/>
    </location>
</feature>
<dbReference type="Pfam" id="PF00249">
    <property type="entry name" value="Myb_DNA-binding"/>
    <property type="match status" value="1"/>
</dbReference>
<evidence type="ECO:0000256" key="1">
    <source>
        <dbReference type="ARBA" id="ARBA00004123"/>
    </source>
</evidence>
<dbReference type="InterPro" id="IPR017930">
    <property type="entry name" value="Myb_dom"/>
</dbReference>
<comment type="caution">
    <text evidence="6">The sequence shown here is derived from an EMBL/GenBank/DDBJ whole genome shotgun (WGS) entry which is preliminary data.</text>
</comment>
<dbReference type="PANTHER" id="PTHR45614">
    <property type="entry name" value="MYB PROTEIN-RELATED"/>
    <property type="match status" value="1"/>
</dbReference>
<comment type="subcellular location">
    <subcellularLocation>
        <location evidence="1">Nucleus</location>
    </subcellularLocation>
</comment>
<proteinExistence type="predicted"/>
<accession>A0AAW2KA03</accession>
<organism evidence="6">
    <name type="scientific">Sesamum radiatum</name>
    <name type="common">Black benniseed</name>
    <dbReference type="NCBI Taxonomy" id="300843"/>
    <lineage>
        <taxon>Eukaryota</taxon>
        <taxon>Viridiplantae</taxon>
        <taxon>Streptophyta</taxon>
        <taxon>Embryophyta</taxon>
        <taxon>Tracheophyta</taxon>
        <taxon>Spermatophyta</taxon>
        <taxon>Magnoliopsida</taxon>
        <taxon>eudicotyledons</taxon>
        <taxon>Gunneridae</taxon>
        <taxon>Pentapetalae</taxon>
        <taxon>asterids</taxon>
        <taxon>lamiids</taxon>
        <taxon>Lamiales</taxon>
        <taxon>Pedaliaceae</taxon>
        <taxon>Sesamum</taxon>
    </lineage>
</organism>